<organism evidence="6 7">
    <name type="scientific">Rugosimonospora acidiphila</name>
    <dbReference type="NCBI Taxonomy" id="556531"/>
    <lineage>
        <taxon>Bacteria</taxon>
        <taxon>Bacillati</taxon>
        <taxon>Actinomycetota</taxon>
        <taxon>Actinomycetes</taxon>
        <taxon>Micromonosporales</taxon>
        <taxon>Micromonosporaceae</taxon>
        <taxon>Rugosimonospora</taxon>
    </lineage>
</organism>
<feature type="domain" description="HTH tetR-type" evidence="5">
    <location>
        <begin position="10"/>
        <end position="70"/>
    </location>
</feature>
<evidence type="ECO:0000256" key="1">
    <source>
        <dbReference type="ARBA" id="ARBA00023015"/>
    </source>
</evidence>
<dbReference type="SUPFAM" id="SSF46689">
    <property type="entry name" value="Homeodomain-like"/>
    <property type="match status" value="1"/>
</dbReference>
<evidence type="ECO:0000313" key="6">
    <source>
        <dbReference type="EMBL" id="GAA5201029.1"/>
    </source>
</evidence>
<dbReference type="PRINTS" id="PR00455">
    <property type="entry name" value="HTHTETR"/>
</dbReference>
<evidence type="ECO:0000256" key="3">
    <source>
        <dbReference type="ARBA" id="ARBA00023163"/>
    </source>
</evidence>
<evidence type="ECO:0000313" key="7">
    <source>
        <dbReference type="Proteomes" id="UP001501570"/>
    </source>
</evidence>
<dbReference type="InterPro" id="IPR001647">
    <property type="entry name" value="HTH_TetR"/>
</dbReference>
<sequence>MMREVAEQDLTGRARLRRVAMRLFAEQGFEATSVRVVAAEAGVSPALIAHHFGSKQQLRAAVDDEVLATVGDALTAVDIELPVPRLMAELGGATARLFGADEDVRRYVRRALLEDSETGRTLFTRLGDGAGRVLERLSAAGVVRADADPDWARFQLLLLVLGPLLLEPLLPADAFEPAVLARRSAANQRLLRHGLFHER</sequence>
<dbReference type="PANTHER" id="PTHR30055:SF234">
    <property type="entry name" value="HTH-TYPE TRANSCRIPTIONAL REGULATOR BETI"/>
    <property type="match status" value="1"/>
</dbReference>
<feature type="DNA-binding region" description="H-T-H motif" evidence="4">
    <location>
        <begin position="33"/>
        <end position="52"/>
    </location>
</feature>
<keyword evidence="3" id="KW-0804">Transcription</keyword>
<dbReference type="InterPro" id="IPR050109">
    <property type="entry name" value="HTH-type_TetR-like_transc_reg"/>
</dbReference>
<dbReference type="Proteomes" id="UP001501570">
    <property type="component" value="Unassembled WGS sequence"/>
</dbReference>
<comment type="caution">
    <text evidence="6">The sequence shown here is derived from an EMBL/GenBank/DDBJ whole genome shotgun (WGS) entry which is preliminary data.</text>
</comment>
<protein>
    <recommendedName>
        <fullName evidence="5">HTH tetR-type domain-containing protein</fullName>
    </recommendedName>
</protein>
<proteinExistence type="predicted"/>
<name>A0ABP9STJ9_9ACTN</name>
<keyword evidence="1" id="KW-0805">Transcription regulation</keyword>
<accession>A0ABP9STJ9</accession>
<dbReference type="EMBL" id="BAABJQ010000047">
    <property type="protein sequence ID" value="GAA5201029.1"/>
    <property type="molecule type" value="Genomic_DNA"/>
</dbReference>
<dbReference type="Pfam" id="PF00440">
    <property type="entry name" value="TetR_N"/>
    <property type="match status" value="1"/>
</dbReference>
<evidence type="ECO:0000256" key="2">
    <source>
        <dbReference type="ARBA" id="ARBA00023125"/>
    </source>
</evidence>
<dbReference type="PANTHER" id="PTHR30055">
    <property type="entry name" value="HTH-TYPE TRANSCRIPTIONAL REGULATOR RUTR"/>
    <property type="match status" value="1"/>
</dbReference>
<dbReference type="PROSITE" id="PS50977">
    <property type="entry name" value="HTH_TETR_2"/>
    <property type="match status" value="1"/>
</dbReference>
<evidence type="ECO:0000259" key="5">
    <source>
        <dbReference type="PROSITE" id="PS50977"/>
    </source>
</evidence>
<gene>
    <name evidence="6" type="ORF">GCM10023322_80210</name>
</gene>
<keyword evidence="7" id="KW-1185">Reference proteome</keyword>
<dbReference type="InterPro" id="IPR009057">
    <property type="entry name" value="Homeodomain-like_sf"/>
</dbReference>
<keyword evidence="2 4" id="KW-0238">DNA-binding</keyword>
<dbReference type="Gene3D" id="1.10.357.10">
    <property type="entry name" value="Tetracycline Repressor, domain 2"/>
    <property type="match status" value="1"/>
</dbReference>
<evidence type="ECO:0000256" key="4">
    <source>
        <dbReference type="PROSITE-ProRule" id="PRU00335"/>
    </source>
</evidence>
<reference evidence="7" key="1">
    <citation type="journal article" date="2019" name="Int. J. Syst. Evol. Microbiol.">
        <title>The Global Catalogue of Microorganisms (GCM) 10K type strain sequencing project: providing services to taxonomists for standard genome sequencing and annotation.</title>
        <authorList>
            <consortium name="The Broad Institute Genomics Platform"/>
            <consortium name="The Broad Institute Genome Sequencing Center for Infectious Disease"/>
            <person name="Wu L."/>
            <person name="Ma J."/>
        </authorList>
    </citation>
    <scope>NUCLEOTIDE SEQUENCE [LARGE SCALE GENOMIC DNA]</scope>
    <source>
        <strain evidence="7">JCM 18304</strain>
    </source>
</reference>